<dbReference type="EMBL" id="RQXV01000007">
    <property type="protein sequence ID" value="RRC98595.1"/>
    <property type="molecule type" value="Genomic_DNA"/>
</dbReference>
<dbReference type="OrthoDB" id="9813379at2"/>
<accession>A0A3P1SPM1</accession>
<keyword evidence="2" id="KW-1185">Reference proteome</keyword>
<dbReference type="InterPro" id="IPR003795">
    <property type="entry name" value="DUF192"/>
</dbReference>
<dbReference type="InterPro" id="IPR038695">
    <property type="entry name" value="Saro_0823-like_sf"/>
</dbReference>
<gene>
    <name evidence="1" type="ORF">EHS89_13370</name>
</gene>
<organism evidence="1 2">
    <name type="scientific">Amphritea balenae</name>
    <dbReference type="NCBI Taxonomy" id="452629"/>
    <lineage>
        <taxon>Bacteria</taxon>
        <taxon>Pseudomonadati</taxon>
        <taxon>Pseudomonadota</taxon>
        <taxon>Gammaproteobacteria</taxon>
        <taxon>Oceanospirillales</taxon>
        <taxon>Oceanospirillaceae</taxon>
        <taxon>Amphritea</taxon>
    </lineage>
</organism>
<comment type="caution">
    <text evidence="1">The sequence shown here is derived from an EMBL/GenBank/DDBJ whole genome shotgun (WGS) entry which is preliminary data.</text>
</comment>
<dbReference type="Proteomes" id="UP000267535">
    <property type="component" value="Unassembled WGS sequence"/>
</dbReference>
<dbReference type="AlphaFoldDB" id="A0A3P1SPM1"/>
<dbReference type="Pfam" id="PF02643">
    <property type="entry name" value="DUF192"/>
    <property type="match status" value="1"/>
</dbReference>
<reference evidence="1 2" key="1">
    <citation type="submission" date="2018-11" db="EMBL/GenBank/DDBJ databases">
        <title>The draft genome sequence of Amphritea balenae JAMM 1525T.</title>
        <authorList>
            <person name="Fang Z."/>
            <person name="Zhang Y."/>
            <person name="Han X."/>
        </authorList>
    </citation>
    <scope>NUCLEOTIDE SEQUENCE [LARGE SCALE GENOMIC DNA]</scope>
    <source>
        <strain evidence="1 2">JAMM 1525</strain>
    </source>
</reference>
<name>A0A3P1SPM1_9GAMM</name>
<sequence length="112" mass="12637">MTVVISRGVQIKVLTSFSERLGGAITRPLKRGQGLLFIPGGSVHTWFMKQSLDIVFLSAKGSILRQRENIPPWRWVLAPHKTRFTLELMPGTIKELQLKEGECFDLNGFANE</sequence>
<protein>
    <submittedName>
        <fullName evidence="1">DUF192 domain-containing protein</fullName>
    </submittedName>
</protein>
<evidence type="ECO:0000313" key="1">
    <source>
        <dbReference type="EMBL" id="RRC98595.1"/>
    </source>
</evidence>
<dbReference type="RefSeq" id="WP_124926656.1">
    <property type="nucleotide sequence ID" value="NZ_BMOH01000002.1"/>
</dbReference>
<proteinExistence type="predicted"/>
<evidence type="ECO:0000313" key="2">
    <source>
        <dbReference type="Proteomes" id="UP000267535"/>
    </source>
</evidence>
<dbReference type="Gene3D" id="2.60.120.1140">
    <property type="entry name" value="Protein of unknown function DUF192"/>
    <property type="match status" value="1"/>
</dbReference>